<keyword evidence="5 6" id="KW-0378">Hydrolase</keyword>
<dbReference type="CDD" id="cd01086">
    <property type="entry name" value="MetAP1"/>
    <property type="match status" value="1"/>
</dbReference>
<dbReference type="GO" id="GO:0046872">
    <property type="term" value="F:metal ion binding"/>
    <property type="evidence" value="ECO:0007669"/>
    <property type="project" value="UniProtKB-UniRule"/>
</dbReference>
<feature type="binding site" evidence="6">
    <location>
        <position position="183"/>
    </location>
    <ligand>
        <name>substrate</name>
    </ligand>
</feature>
<keyword evidence="3 6" id="KW-0645">Protease</keyword>
<feature type="binding site" evidence="6">
    <location>
        <position position="102"/>
    </location>
    <ligand>
        <name>a divalent metal cation</name>
        <dbReference type="ChEBI" id="CHEBI:60240"/>
        <label>1</label>
    </ligand>
</feature>
<feature type="domain" description="Peptidase M24" evidence="8">
    <location>
        <begin position="13"/>
        <end position="246"/>
    </location>
</feature>
<organism evidence="9 10">
    <name type="scientific">Candidatus Taylorbacteria bacterium RIFCSPHIGHO2_02_FULL_44_12</name>
    <dbReference type="NCBI Taxonomy" id="1802308"/>
    <lineage>
        <taxon>Bacteria</taxon>
        <taxon>Candidatus Tayloriibacteriota</taxon>
    </lineage>
</organism>
<sequence length="255" mass="27713">MITIKTKKDISILREGGRRHAKILRELVSLAVPGAHSSELNRHAEELIKKLGDKPSFLNYRPAGAKRPYPASLCVSVNDEIVHGIPNENDKILKEGDIVGLDLGLSHHDLITDMAVTIPVGHISPELEQLIRVTREALVAGIKVARGGNKIGDISSAIEQHALKYGYGIVRELSGHGVGYSVHEAPYVPNFGNPGKGNILRLGMVLAIEPMFNIGTSKTKLDKDGYTYRTADGKPSAHFEHTILITTGDPEILTQ</sequence>
<accession>A0A1G2MKT7</accession>
<evidence type="ECO:0000256" key="2">
    <source>
        <dbReference type="ARBA" id="ARBA00022438"/>
    </source>
</evidence>
<evidence type="ECO:0000256" key="3">
    <source>
        <dbReference type="ARBA" id="ARBA00022670"/>
    </source>
</evidence>
<evidence type="ECO:0000313" key="10">
    <source>
        <dbReference type="Proteomes" id="UP000178413"/>
    </source>
</evidence>
<dbReference type="InterPro" id="IPR000994">
    <property type="entry name" value="Pept_M24"/>
</dbReference>
<dbReference type="PRINTS" id="PR00599">
    <property type="entry name" value="MAPEPTIDASE"/>
</dbReference>
<protein>
    <recommendedName>
        <fullName evidence="6 7">Methionine aminopeptidase</fullName>
        <shortName evidence="6">MAP</shortName>
        <shortName evidence="6">MetAP</shortName>
        <ecNumber evidence="6 7">3.4.11.18</ecNumber>
    </recommendedName>
    <alternativeName>
        <fullName evidence="6">Peptidase M</fullName>
    </alternativeName>
</protein>
<comment type="catalytic activity">
    <reaction evidence="6 7">
        <text>Release of N-terminal amino acids, preferentially methionine, from peptides and arylamides.</text>
        <dbReference type="EC" id="3.4.11.18"/>
    </reaction>
</comment>
<keyword evidence="4 6" id="KW-0479">Metal-binding</keyword>
<keyword evidence="2 6" id="KW-0031">Aminopeptidase</keyword>
<dbReference type="Proteomes" id="UP000178413">
    <property type="component" value="Unassembled WGS sequence"/>
</dbReference>
<feature type="binding site" evidence="6">
    <location>
        <position position="176"/>
    </location>
    <ligand>
        <name>a divalent metal cation</name>
        <dbReference type="ChEBI" id="CHEBI:60240"/>
        <label>2</label>
        <note>catalytic</note>
    </ligand>
</feature>
<dbReference type="InterPro" id="IPR002467">
    <property type="entry name" value="Pept_M24A_MAP1"/>
</dbReference>
<feature type="binding site" evidence="6">
    <location>
        <position position="113"/>
    </location>
    <ligand>
        <name>a divalent metal cation</name>
        <dbReference type="ChEBI" id="CHEBI:60240"/>
        <label>1</label>
    </ligand>
</feature>
<evidence type="ECO:0000256" key="1">
    <source>
        <dbReference type="ARBA" id="ARBA00002521"/>
    </source>
</evidence>
<feature type="binding site" evidence="6">
    <location>
        <position position="209"/>
    </location>
    <ligand>
        <name>a divalent metal cation</name>
        <dbReference type="ChEBI" id="CHEBI:60240"/>
        <label>2</label>
        <note>catalytic</note>
    </ligand>
</feature>
<evidence type="ECO:0000256" key="4">
    <source>
        <dbReference type="ARBA" id="ARBA00022723"/>
    </source>
</evidence>
<comment type="subunit">
    <text evidence="6">Monomer.</text>
</comment>
<dbReference type="EMBL" id="MHRM01000002">
    <property type="protein sequence ID" value="OHA24545.1"/>
    <property type="molecule type" value="Genomic_DNA"/>
</dbReference>
<dbReference type="PANTHER" id="PTHR43330">
    <property type="entry name" value="METHIONINE AMINOPEPTIDASE"/>
    <property type="match status" value="1"/>
</dbReference>
<comment type="cofactor">
    <cofactor evidence="6">
        <name>Co(2+)</name>
        <dbReference type="ChEBI" id="CHEBI:48828"/>
    </cofactor>
    <cofactor evidence="6">
        <name>Zn(2+)</name>
        <dbReference type="ChEBI" id="CHEBI:29105"/>
    </cofactor>
    <cofactor evidence="6">
        <name>Mn(2+)</name>
        <dbReference type="ChEBI" id="CHEBI:29035"/>
    </cofactor>
    <cofactor evidence="6">
        <name>Fe(2+)</name>
        <dbReference type="ChEBI" id="CHEBI:29033"/>
    </cofactor>
    <text evidence="6">Binds 2 divalent metal cations per subunit. Has a high-affinity and a low affinity metal-binding site. The true nature of the physiological cofactor is under debate. The enzyme is active with cobalt, zinc, manganese or divalent iron ions. Most likely, methionine aminopeptidases function as mononuclear Fe(2+)-metalloproteases under physiological conditions, and the catalytically relevant metal-binding site has been assigned to the histidine-containing high-affinity site.</text>
</comment>
<evidence type="ECO:0000256" key="7">
    <source>
        <dbReference type="RuleBase" id="RU003653"/>
    </source>
</evidence>
<dbReference type="InterPro" id="IPR001714">
    <property type="entry name" value="Pept_M24_MAP"/>
</dbReference>
<dbReference type="Pfam" id="PF00557">
    <property type="entry name" value="Peptidase_M24"/>
    <property type="match status" value="1"/>
</dbReference>
<dbReference type="Gene3D" id="3.90.230.10">
    <property type="entry name" value="Creatinase/methionine aminopeptidase superfamily"/>
    <property type="match status" value="1"/>
</dbReference>
<comment type="function">
    <text evidence="1 6">Removes the N-terminal methionine from nascent proteins. The N-terminal methionine is often cleaved when the second residue in the primary sequence is small and uncharged (Met-Ala-, Cys, Gly, Pro, Ser, Thr, or Val). Requires deformylation of the N(alpha)-formylated initiator methionine before it can be hydrolyzed.</text>
</comment>
<dbReference type="InterPro" id="IPR036005">
    <property type="entry name" value="Creatinase/aminopeptidase-like"/>
</dbReference>
<dbReference type="EC" id="3.4.11.18" evidence="6 7"/>
<feature type="binding site" evidence="6">
    <location>
        <position position="240"/>
    </location>
    <ligand>
        <name>a divalent metal cation</name>
        <dbReference type="ChEBI" id="CHEBI:60240"/>
        <label>1</label>
    </ligand>
</feature>
<name>A0A1G2MKT7_9BACT</name>
<dbReference type="PANTHER" id="PTHR43330:SF27">
    <property type="entry name" value="METHIONINE AMINOPEPTIDASE"/>
    <property type="match status" value="1"/>
</dbReference>
<dbReference type="NCBIfam" id="TIGR00500">
    <property type="entry name" value="met_pdase_I"/>
    <property type="match status" value="1"/>
</dbReference>
<evidence type="ECO:0000259" key="8">
    <source>
        <dbReference type="Pfam" id="PF00557"/>
    </source>
</evidence>
<feature type="binding site" evidence="6">
    <location>
        <position position="83"/>
    </location>
    <ligand>
        <name>substrate</name>
    </ligand>
</feature>
<dbReference type="GO" id="GO:0004239">
    <property type="term" value="F:initiator methionyl aminopeptidase activity"/>
    <property type="evidence" value="ECO:0007669"/>
    <property type="project" value="UniProtKB-UniRule"/>
</dbReference>
<evidence type="ECO:0000313" key="9">
    <source>
        <dbReference type="EMBL" id="OHA24545.1"/>
    </source>
</evidence>
<dbReference type="AlphaFoldDB" id="A0A1G2MKT7"/>
<dbReference type="HAMAP" id="MF_01974">
    <property type="entry name" value="MetAP_1"/>
    <property type="match status" value="1"/>
</dbReference>
<dbReference type="GO" id="GO:0070006">
    <property type="term" value="F:metalloaminopeptidase activity"/>
    <property type="evidence" value="ECO:0007669"/>
    <property type="project" value="UniProtKB-UniRule"/>
</dbReference>
<dbReference type="GO" id="GO:0005829">
    <property type="term" value="C:cytosol"/>
    <property type="evidence" value="ECO:0007669"/>
    <property type="project" value="TreeGrafter"/>
</dbReference>
<proteinExistence type="inferred from homology"/>
<dbReference type="STRING" id="1802308.A3D50_01730"/>
<comment type="similarity">
    <text evidence="6">Belongs to the peptidase M24A family. Methionine aminopeptidase type 1 subfamily.</text>
</comment>
<dbReference type="SUPFAM" id="SSF55920">
    <property type="entry name" value="Creatinase/aminopeptidase"/>
    <property type="match status" value="1"/>
</dbReference>
<gene>
    <name evidence="6" type="primary">map</name>
    <name evidence="9" type="ORF">A3D50_01730</name>
</gene>
<feature type="binding site" evidence="6">
    <location>
        <position position="113"/>
    </location>
    <ligand>
        <name>a divalent metal cation</name>
        <dbReference type="ChEBI" id="CHEBI:60240"/>
        <label>2</label>
        <note>catalytic</note>
    </ligand>
</feature>
<dbReference type="GO" id="GO:0006508">
    <property type="term" value="P:proteolysis"/>
    <property type="evidence" value="ECO:0007669"/>
    <property type="project" value="UniProtKB-KW"/>
</dbReference>
<evidence type="ECO:0000256" key="5">
    <source>
        <dbReference type="ARBA" id="ARBA00022801"/>
    </source>
</evidence>
<comment type="caution">
    <text evidence="9">The sequence shown here is derived from an EMBL/GenBank/DDBJ whole genome shotgun (WGS) entry which is preliminary data.</text>
</comment>
<evidence type="ECO:0000256" key="6">
    <source>
        <dbReference type="HAMAP-Rule" id="MF_01974"/>
    </source>
</evidence>
<reference evidence="9 10" key="1">
    <citation type="journal article" date="2016" name="Nat. Commun.">
        <title>Thousands of microbial genomes shed light on interconnected biogeochemical processes in an aquifer system.</title>
        <authorList>
            <person name="Anantharaman K."/>
            <person name="Brown C.T."/>
            <person name="Hug L.A."/>
            <person name="Sharon I."/>
            <person name="Castelle C.J."/>
            <person name="Probst A.J."/>
            <person name="Thomas B.C."/>
            <person name="Singh A."/>
            <person name="Wilkins M.J."/>
            <person name="Karaoz U."/>
            <person name="Brodie E.L."/>
            <person name="Williams K.H."/>
            <person name="Hubbard S.S."/>
            <person name="Banfield J.F."/>
        </authorList>
    </citation>
    <scope>NUCLEOTIDE SEQUENCE [LARGE SCALE GENOMIC DNA]</scope>
</reference>
<feature type="binding site" evidence="6">
    <location>
        <position position="240"/>
    </location>
    <ligand>
        <name>a divalent metal cation</name>
        <dbReference type="ChEBI" id="CHEBI:60240"/>
        <label>2</label>
        <note>catalytic</note>
    </ligand>
</feature>